<keyword evidence="2" id="KW-1185">Reference proteome</keyword>
<proteinExistence type="predicted"/>
<dbReference type="EMBL" id="KR011718">
    <property type="protein sequence ID" value="AKR17471.1"/>
    <property type="molecule type" value="Genomic_DNA"/>
</dbReference>
<sequence>MSCSVPIERLQKVHVKVGGEKKALQQTKLLVTDRNLIEATFLSHDGYVDYIELSGFKGNDYTATATVLSNNDSGWSEYNVAVVGGKITFRLKTYLHSCSVVVNGAQQFTIIIYLV</sequence>
<evidence type="ECO:0000313" key="2">
    <source>
        <dbReference type="Proteomes" id="UP000202962"/>
    </source>
</evidence>
<accession>A0A161CD55</accession>
<protein>
    <submittedName>
        <fullName evidence="1">Uncharacterized protein</fullName>
    </submittedName>
</protein>
<evidence type="ECO:0000313" key="1">
    <source>
        <dbReference type="EMBL" id="AKR17471.1"/>
    </source>
</evidence>
<reference evidence="1 2" key="1">
    <citation type="submission" date="2015-03" db="EMBL/GenBank/DDBJ databases">
        <title>The complete genome sequence of Mocis sp. granulovirus.</title>
        <authorList>
            <person name="Ardisson-Araujo D.M.P."/>
            <person name="Melo F.L."/>
            <person name="Sosa-Gomez D.R."/>
            <person name="Ribeiro B.M."/>
        </authorList>
    </citation>
    <scope>NUCLEOTIDE SEQUENCE [LARGE SCALE GENOMIC DNA]</scope>
    <source>
        <strain evidence="1">Southern Brazil</strain>
    </source>
</reference>
<dbReference type="Proteomes" id="UP000202962">
    <property type="component" value="Segment"/>
</dbReference>
<dbReference type="GeneID" id="27429802"/>
<dbReference type="RefSeq" id="YP_009249969.1">
    <property type="nucleotide sequence ID" value="NC_029996.1"/>
</dbReference>
<organism evidence="1 2">
    <name type="scientific">Mocis latipes granulovirus</name>
    <dbReference type="NCBI Taxonomy" id="2072024"/>
    <lineage>
        <taxon>Viruses</taxon>
        <taxon>Viruses incertae sedis</taxon>
        <taxon>Naldaviricetes</taxon>
        <taxon>Lefavirales</taxon>
        <taxon>Baculoviridae</taxon>
        <taxon>Betabaculovirus</taxon>
        <taxon>Betabaculovirus molatipedis</taxon>
    </lineage>
</organism>
<dbReference type="KEGG" id="vg:27429802"/>
<dbReference type="OrthoDB" id="18985at10239"/>
<name>A0A161CD55_9BBAC</name>